<sequence length="582" mass="63720">MAAGPKRKRTESVSCPHQQQRVRGTPDGTTTVASRRGGRGGAGSVPTGVSRTWITYNSAEDHSEDKKQTVRSHAAAASWAARKQQWQNTVVADPSLWQRNGASDEPRATASNASGGLASPSPLGSSMSSSKAEGTRGVPSSPVQPPDAWRVLLQIDADCTAAMGSSQFTSASTGPAQLRAFVRSVQEHRQWFAGSTSDSSLAQKATRTLLWDAYAGSAALSNTALFVAGTHTHSFGSSREGGLVLSRFMRALRVAAVKMVEADVTAPHCEPSAPLALALLAGWERRYGAQGAWPTQVKLWRRACLPASALEEDISSLTDVTLDIIRQELNERSYINRRDISFATPDPVAPRSIGKHHIPSGFKVFRIDRPEHRSLLCLATDVYRAPLDTIPALQVRRKLQYALTGWSPTHTASIEASLDILRLRENEYADHAELSALYHVRAALRLLNSLCSFRTQETLGVLPLAFYPVQRALDSCCASYVQSLDSHSLLGTRFERLAFWSRFSLCASSFTDSQASFVRQMMYRMDLDTWASVEAVLLAHMDAGLPDIWGQCRKLFDHLTIASVEGEQSSHDARMAVRDLWR</sequence>
<accession>A0A4U0U6W0</accession>
<dbReference type="AlphaFoldDB" id="A0A4U0U6W0"/>
<reference evidence="2 3" key="1">
    <citation type="submission" date="2017-03" db="EMBL/GenBank/DDBJ databases">
        <title>Genomes of endolithic fungi from Antarctica.</title>
        <authorList>
            <person name="Coleine C."/>
            <person name="Masonjones S."/>
            <person name="Stajich J.E."/>
        </authorList>
    </citation>
    <scope>NUCLEOTIDE SEQUENCE [LARGE SCALE GENOMIC DNA]</scope>
    <source>
        <strain evidence="2 3">CCFEE 6315</strain>
    </source>
</reference>
<evidence type="ECO:0000313" key="2">
    <source>
        <dbReference type="EMBL" id="TKA30950.1"/>
    </source>
</evidence>
<feature type="region of interest" description="Disordered" evidence="1">
    <location>
        <begin position="98"/>
        <end position="146"/>
    </location>
</feature>
<protein>
    <submittedName>
        <fullName evidence="2">Uncharacterized protein</fullName>
    </submittedName>
</protein>
<proteinExistence type="predicted"/>
<dbReference type="OrthoDB" id="3854321at2759"/>
<gene>
    <name evidence="2" type="ORF">B0A50_01918</name>
</gene>
<feature type="region of interest" description="Disordered" evidence="1">
    <location>
        <begin position="1"/>
        <end position="51"/>
    </location>
</feature>
<feature type="compositionally biased region" description="Low complexity" evidence="1">
    <location>
        <begin position="113"/>
        <end position="130"/>
    </location>
</feature>
<dbReference type="EMBL" id="NAJL01000009">
    <property type="protein sequence ID" value="TKA30950.1"/>
    <property type="molecule type" value="Genomic_DNA"/>
</dbReference>
<evidence type="ECO:0000256" key="1">
    <source>
        <dbReference type="SAM" id="MobiDB-lite"/>
    </source>
</evidence>
<evidence type="ECO:0000313" key="3">
    <source>
        <dbReference type="Proteomes" id="UP000308549"/>
    </source>
</evidence>
<comment type="caution">
    <text evidence="2">The sequence shown here is derived from an EMBL/GenBank/DDBJ whole genome shotgun (WGS) entry which is preliminary data.</text>
</comment>
<dbReference type="Proteomes" id="UP000308549">
    <property type="component" value="Unassembled WGS sequence"/>
</dbReference>
<keyword evidence="3" id="KW-1185">Reference proteome</keyword>
<organism evidence="2 3">
    <name type="scientific">Salinomyces thailandicus</name>
    <dbReference type="NCBI Taxonomy" id="706561"/>
    <lineage>
        <taxon>Eukaryota</taxon>
        <taxon>Fungi</taxon>
        <taxon>Dikarya</taxon>
        <taxon>Ascomycota</taxon>
        <taxon>Pezizomycotina</taxon>
        <taxon>Dothideomycetes</taxon>
        <taxon>Dothideomycetidae</taxon>
        <taxon>Mycosphaerellales</taxon>
        <taxon>Teratosphaeriaceae</taxon>
        <taxon>Salinomyces</taxon>
    </lineage>
</organism>
<name>A0A4U0U6W0_9PEZI</name>
<feature type="compositionally biased region" description="Polar residues" evidence="1">
    <location>
        <begin position="12"/>
        <end position="22"/>
    </location>
</feature>